<name>A0ABW5M0U2_9BACT</name>
<dbReference type="EMBL" id="JBHULN010000004">
    <property type="protein sequence ID" value="MFD2570565.1"/>
    <property type="molecule type" value="Genomic_DNA"/>
</dbReference>
<protein>
    <recommendedName>
        <fullName evidence="3">Lipocalin-like domain-containing protein</fullName>
    </recommendedName>
</protein>
<proteinExistence type="predicted"/>
<sequence>MPKDKAYEAVSGTWRLYESGDAPEGDKYVIKSVETNPAQTITFSSRGRFKARGYDPSFISLYGPIRTYKIDKVENAANLYSFSYWDKRANQGQGMKIRQGVELKSDTLRLTPLCYEGCHFAFVRVK</sequence>
<dbReference type="Proteomes" id="UP001597469">
    <property type="component" value="Unassembled WGS sequence"/>
</dbReference>
<evidence type="ECO:0000313" key="2">
    <source>
        <dbReference type="Proteomes" id="UP001597469"/>
    </source>
</evidence>
<reference evidence="2" key="1">
    <citation type="journal article" date="2019" name="Int. J. Syst. Evol. Microbiol.">
        <title>The Global Catalogue of Microorganisms (GCM) 10K type strain sequencing project: providing services to taxonomists for standard genome sequencing and annotation.</title>
        <authorList>
            <consortium name="The Broad Institute Genomics Platform"/>
            <consortium name="The Broad Institute Genome Sequencing Center for Infectious Disease"/>
            <person name="Wu L."/>
            <person name="Ma J."/>
        </authorList>
    </citation>
    <scope>NUCLEOTIDE SEQUENCE [LARGE SCALE GENOMIC DNA]</scope>
    <source>
        <strain evidence="2">KCTC 42805</strain>
    </source>
</reference>
<accession>A0ABW5M0U2</accession>
<gene>
    <name evidence="1" type="ORF">ACFSUS_07975</name>
</gene>
<evidence type="ECO:0008006" key="3">
    <source>
        <dbReference type="Google" id="ProtNLM"/>
    </source>
</evidence>
<organism evidence="1 2">
    <name type="scientific">Spirosoma soli</name>
    <dbReference type="NCBI Taxonomy" id="1770529"/>
    <lineage>
        <taxon>Bacteria</taxon>
        <taxon>Pseudomonadati</taxon>
        <taxon>Bacteroidota</taxon>
        <taxon>Cytophagia</taxon>
        <taxon>Cytophagales</taxon>
        <taxon>Cytophagaceae</taxon>
        <taxon>Spirosoma</taxon>
    </lineage>
</organism>
<keyword evidence="2" id="KW-1185">Reference proteome</keyword>
<comment type="caution">
    <text evidence="1">The sequence shown here is derived from an EMBL/GenBank/DDBJ whole genome shotgun (WGS) entry which is preliminary data.</text>
</comment>
<dbReference type="RefSeq" id="WP_381521361.1">
    <property type="nucleotide sequence ID" value="NZ_JBHULN010000004.1"/>
</dbReference>
<evidence type="ECO:0000313" key="1">
    <source>
        <dbReference type="EMBL" id="MFD2570565.1"/>
    </source>
</evidence>